<name>A0ACC1HI54_9FUNG</name>
<dbReference type="EMBL" id="JAMZIH010005679">
    <property type="protein sequence ID" value="KAJ1674798.1"/>
    <property type="molecule type" value="Genomic_DNA"/>
</dbReference>
<evidence type="ECO:0000313" key="1">
    <source>
        <dbReference type="EMBL" id="KAJ1674798.1"/>
    </source>
</evidence>
<sequence length="304" mass="34648">MSRDRYIELKSLGNTPGGANTPPPPYVSHAASPGGAGGLGSTTMDQFQRQADIIEDGINSIHTLVDDIYRLHSQSLGMSGQPDIERQKNIKIDEMNQLIRDVGKDLKRMGSENDQMSSAGFVDAGDIAIRRGRHGALFNRYYDEVQKYRAMEDDFKNKYQQQLEHHIRVIKPHATDEEINAAIHSDQARSIFAQSVMGNNESRRVLREVEERHQDIKKIEQSAYEINQLFTELQDMIQRQQTMVDDIEQAVENARNYTKQGVEQVNQGITIRKKTRKRMWLLLVLLVIIIVIVVIIILKAVKVI</sequence>
<gene>
    <name evidence="1" type="ORF">EV182_002540</name>
</gene>
<dbReference type="Proteomes" id="UP001145114">
    <property type="component" value="Unassembled WGS sequence"/>
</dbReference>
<evidence type="ECO:0000313" key="2">
    <source>
        <dbReference type="Proteomes" id="UP001145114"/>
    </source>
</evidence>
<proteinExistence type="predicted"/>
<organism evidence="1 2">
    <name type="scientific">Spiromyces aspiralis</name>
    <dbReference type="NCBI Taxonomy" id="68401"/>
    <lineage>
        <taxon>Eukaryota</taxon>
        <taxon>Fungi</taxon>
        <taxon>Fungi incertae sedis</taxon>
        <taxon>Zoopagomycota</taxon>
        <taxon>Kickxellomycotina</taxon>
        <taxon>Kickxellomycetes</taxon>
        <taxon>Kickxellales</taxon>
        <taxon>Kickxellaceae</taxon>
        <taxon>Spiromyces</taxon>
    </lineage>
</organism>
<comment type="caution">
    <text evidence="1">The sequence shown here is derived from an EMBL/GenBank/DDBJ whole genome shotgun (WGS) entry which is preliminary data.</text>
</comment>
<keyword evidence="2" id="KW-1185">Reference proteome</keyword>
<reference evidence="1" key="1">
    <citation type="submission" date="2022-06" db="EMBL/GenBank/DDBJ databases">
        <title>Phylogenomic reconstructions and comparative analyses of Kickxellomycotina fungi.</title>
        <authorList>
            <person name="Reynolds N.K."/>
            <person name="Stajich J.E."/>
            <person name="Barry K."/>
            <person name="Grigoriev I.V."/>
            <person name="Crous P."/>
            <person name="Smith M.E."/>
        </authorList>
    </citation>
    <scope>NUCLEOTIDE SEQUENCE</scope>
    <source>
        <strain evidence="1">RSA 2271</strain>
    </source>
</reference>
<protein>
    <submittedName>
        <fullName evidence="1">Uncharacterized protein</fullName>
    </submittedName>
</protein>
<accession>A0ACC1HI54</accession>